<keyword evidence="2" id="KW-0732">Signal</keyword>
<dbReference type="NCBIfam" id="NF041281">
    <property type="entry name" value="TraA_gammapb"/>
    <property type="match status" value="1"/>
</dbReference>
<feature type="chain" id="PRO_5039227061" evidence="2">
    <location>
        <begin position="41"/>
        <end position="109"/>
    </location>
</feature>
<sequence>MFANVSVLPALSDKSMKNVARAAFAGAVAAALMASAYAGADTTFSAATTMLTTWLGGSLGILISLATFATGIMITVTKHSLMPVAVAAAAALAIQVAPAVFTTMITATL</sequence>
<evidence type="ECO:0000313" key="3">
    <source>
        <dbReference type="EMBL" id="QWY77771.1"/>
    </source>
</evidence>
<evidence type="ECO:0000313" key="4">
    <source>
        <dbReference type="Proteomes" id="UP000683551"/>
    </source>
</evidence>
<keyword evidence="1" id="KW-0812">Transmembrane</keyword>
<dbReference type="AlphaFoldDB" id="A0A9E6MYU9"/>
<keyword evidence="1" id="KW-1133">Transmembrane helix</keyword>
<dbReference type="RefSeq" id="WP_273145200.1">
    <property type="nucleotide sequence ID" value="NZ_CP053675.1"/>
</dbReference>
<accession>A0A9E6MYU9</accession>
<keyword evidence="1" id="KW-0472">Membrane</keyword>
<evidence type="ECO:0000256" key="2">
    <source>
        <dbReference type="SAM" id="SignalP"/>
    </source>
</evidence>
<dbReference type="Proteomes" id="UP000683551">
    <property type="component" value="Chromosome"/>
</dbReference>
<dbReference type="InterPro" id="IPR059173">
    <property type="entry name" value="TraA_dom"/>
</dbReference>
<feature type="transmembrane region" description="Helical" evidence="1">
    <location>
        <begin position="54"/>
        <end position="77"/>
    </location>
</feature>
<name>A0A9E6MYU9_9PROT</name>
<evidence type="ECO:0000256" key="1">
    <source>
        <dbReference type="SAM" id="Phobius"/>
    </source>
</evidence>
<gene>
    <name evidence="3" type="ORF">JZL65_01405</name>
</gene>
<feature type="signal peptide" evidence="2">
    <location>
        <begin position="1"/>
        <end position="40"/>
    </location>
</feature>
<protein>
    <submittedName>
        <fullName evidence="3">Uncharacterized protein</fullName>
    </submittedName>
</protein>
<feature type="transmembrane region" description="Helical" evidence="1">
    <location>
        <begin position="84"/>
        <end position="107"/>
    </location>
</feature>
<reference evidence="3" key="1">
    <citation type="submission" date="2021-02" db="EMBL/GenBank/DDBJ databases">
        <title>Comparative genomics of Ferrovum myxofaciens strains, predominant extremophile bacteria forming large biofilm stalactites in acid mine ecosystems.</title>
        <authorList>
            <person name="Burkartova K."/>
            <person name="Ridl J."/>
            <person name="Pajer P."/>
            <person name="Falteisek L."/>
        </authorList>
    </citation>
    <scope>NUCLEOTIDE SEQUENCE</scope>
    <source>
        <strain evidence="3">MI1III</strain>
    </source>
</reference>
<organism evidence="3 4">
    <name type="scientific">Ferrovum myxofaciens</name>
    <dbReference type="NCBI Taxonomy" id="416213"/>
    <lineage>
        <taxon>Bacteria</taxon>
        <taxon>Pseudomonadati</taxon>
        <taxon>Pseudomonadota</taxon>
        <taxon>Betaproteobacteria</taxon>
        <taxon>Ferrovales</taxon>
        <taxon>Ferrovaceae</taxon>
        <taxon>Ferrovum</taxon>
    </lineage>
</organism>
<proteinExistence type="predicted"/>
<dbReference type="EMBL" id="CP071137">
    <property type="protein sequence ID" value="QWY77771.1"/>
    <property type="molecule type" value="Genomic_DNA"/>
</dbReference>